<comment type="function">
    <text evidence="1">Catalyzes the oxidation of protoporphyrinogen IX to protoporphyrin IX.</text>
</comment>
<comment type="similarity">
    <text evidence="1">Belongs to the HemJ family.</text>
</comment>
<name>F9Y911_KETVW</name>
<dbReference type="KEGG" id="kvl:KVU_0228"/>
<keyword evidence="2" id="KW-1133">Transmembrane helix</keyword>
<keyword evidence="1" id="KW-1003">Cell membrane</keyword>
<dbReference type="Proteomes" id="UP000000692">
    <property type="component" value="Chromosome"/>
</dbReference>
<dbReference type="HOGENOM" id="CLU_125006_3_0_5"/>
<sequence>MTVLLKAIHIGGLACWCAALIALPLLIRAYGTTDNPRLYTRFRWVTHMGYIAFATPAAILTITAGTVLIFTEQVFDAWMLAKLAFVAGMVLLHVWFGHIIRLSGEAPSRPPMTLLLLGLIGALVCIMAVLVLVLGKPPLEMLEQFLPAFALQPRQGPS</sequence>
<feature type="transmembrane region" description="Helical" evidence="2">
    <location>
        <begin position="6"/>
        <end position="27"/>
    </location>
</feature>
<dbReference type="InterPro" id="IPR005265">
    <property type="entry name" value="HemJ-like"/>
</dbReference>
<dbReference type="EC" id="1.3.99.-" evidence="1"/>
<evidence type="ECO:0000313" key="3">
    <source>
        <dbReference type="EMBL" id="AEM40067.1"/>
    </source>
</evidence>
<feature type="transmembrane region" description="Helical" evidence="2">
    <location>
        <begin position="112"/>
        <end position="134"/>
    </location>
</feature>
<keyword evidence="1" id="KW-0349">Heme</keyword>
<dbReference type="GO" id="GO:0005886">
    <property type="term" value="C:plasma membrane"/>
    <property type="evidence" value="ECO:0007669"/>
    <property type="project" value="UniProtKB-UniRule"/>
</dbReference>
<dbReference type="GO" id="GO:0046872">
    <property type="term" value="F:metal ion binding"/>
    <property type="evidence" value="ECO:0007669"/>
    <property type="project" value="UniProtKB-UniRule"/>
</dbReference>
<evidence type="ECO:0000256" key="2">
    <source>
        <dbReference type="SAM" id="Phobius"/>
    </source>
</evidence>
<evidence type="ECO:0000256" key="1">
    <source>
        <dbReference type="PIRNR" id="PIRNR004638"/>
    </source>
</evidence>
<organism evidence="3 4">
    <name type="scientific">Ketogulonicigenium vulgare (strain WSH-001)</name>
    <dbReference type="NCBI Taxonomy" id="759362"/>
    <lineage>
        <taxon>Bacteria</taxon>
        <taxon>Pseudomonadati</taxon>
        <taxon>Pseudomonadota</taxon>
        <taxon>Alphaproteobacteria</taxon>
        <taxon>Rhodobacterales</taxon>
        <taxon>Roseobacteraceae</taxon>
        <taxon>Ketogulonicigenium</taxon>
    </lineage>
</organism>
<comment type="catalytic activity">
    <reaction evidence="1">
        <text>protoporphyrinogen IX + 3 A = protoporphyrin IX + 3 AH2</text>
        <dbReference type="Rhea" id="RHEA:62000"/>
        <dbReference type="ChEBI" id="CHEBI:13193"/>
        <dbReference type="ChEBI" id="CHEBI:17499"/>
        <dbReference type="ChEBI" id="CHEBI:57306"/>
        <dbReference type="ChEBI" id="CHEBI:57307"/>
    </reaction>
</comment>
<dbReference type="RefSeq" id="WP_013383493.1">
    <property type="nucleotide sequence ID" value="NC_017384.1"/>
</dbReference>
<dbReference type="EMBL" id="CP002018">
    <property type="protein sequence ID" value="AEM40067.1"/>
    <property type="molecule type" value="Genomic_DNA"/>
</dbReference>
<dbReference type="AlphaFoldDB" id="F9Y911"/>
<keyword evidence="1" id="KW-0408">Iron</keyword>
<accession>F9Y911</accession>
<protein>
    <recommendedName>
        <fullName evidence="1">Protoporphyrinogen IX oxidase</fullName>
        <ecNumber evidence="1">1.3.99.-</ecNumber>
    </recommendedName>
</protein>
<feature type="transmembrane region" description="Helical" evidence="2">
    <location>
        <begin position="77"/>
        <end position="100"/>
    </location>
</feature>
<feature type="transmembrane region" description="Helical" evidence="2">
    <location>
        <begin position="48"/>
        <end position="71"/>
    </location>
</feature>
<dbReference type="GO" id="GO:0006782">
    <property type="term" value="P:protoporphyrinogen IX biosynthetic process"/>
    <property type="evidence" value="ECO:0007669"/>
    <property type="project" value="UniProtKB-UniRule"/>
</dbReference>
<dbReference type="GO" id="GO:0070818">
    <property type="term" value="F:protoporphyrinogen oxidase activity"/>
    <property type="evidence" value="ECO:0007669"/>
    <property type="project" value="UniProtKB-UniRule"/>
</dbReference>
<dbReference type="eggNOG" id="COG1981">
    <property type="taxonomic scope" value="Bacteria"/>
</dbReference>
<comment type="cofactor">
    <cofactor evidence="1">
        <name>heme b</name>
        <dbReference type="ChEBI" id="CHEBI:60344"/>
    </cofactor>
    <text evidence="1">Binds 1 heme b (iron(II)-protoporphyrin IX) group per subunit.</text>
</comment>
<dbReference type="PIRSF" id="PIRSF004638">
    <property type="entry name" value="UCP004638"/>
    <property type="match status" value="1"/>
</dbReference>
<evidence type="ECO:0000313" key="4">
    <source>
        <dbReference type="Proteomes" id="UP000000692"/>
    </source>
</evidence>
<reference evidence="3 4" key="1">
    <citation type="journal article" date="2011" name="J. Bacteriol.">
        <title>Complete genome sequence of the industrial strain Ketogulonicigenium vulgare WSH-001.</title>
        <authorList>
            <person name="Liu L."/>
            <person name="Li Y."/>
            <person name="Zhang J."/>
            <person name="Zhou Z."/>
            <person name="Liu J."/>
            <person name="Li X."/>
            <person name="Zhou J."/>
            <person name="Du G."/>
            <person name="Wang L."/>
            <person name="Chen J."/>
        </authorList>
    </citation>
    <scope>NUCLEOTIDE SEQUENCE [LARGE SCALE GENOMIC DNA]</scope>
    <source>
        <strain evidence="3 4">WSH-001</strain>
    </source>
</reference>
<dbReference type="Pfam" id="PF03653">
    <property type="entry name" value="UPF0093"/>
    <property type="match status" value="1"/>
</dbReference>
<gene>
    <name evidence="3" type="ordered locus">KVU_0228</name>
</gene>
<comment type="pathway">
    <text evidence="1">Porphyrin-containing compound metabolism; protoporphyrin-IX biosynthesis; protoporphyrin-IX from protoporphyrinogen-IX: step 1/1.</text>
</comment>
<keyword evidence="1 2" id="KW-0472">Membrane</keyword>
<keyword evidence="4" id="KW-1185">Reference proteome</keyword>
<dbReference type="PATRIC" id="fig|759362.5.peg.240"/>
<dbReference type="UniPathway" id="UPA00251">
    <property type="reaction ID" value="UER00324"/>
</dbReference>
<proteinExistence type="inferred from homology"/>
<dbReference type="OrthoDB" id="7570050at2"/>
<keyword evidence="1" id="KW-0479">Metal-binding</keyword>
<keyword evidence="2" id="KW-0812">Transmembrane</keyword>